<gene>
    <name evidence="2" type="ORF">CPJCM30710_14750</name>
</gene>
<accession>A0A919RYW8</accession>
<dbReference type="RefSeq" id="WP_212903532.1">
    <property type="nucleotide sequence ID" value="NZ_BOPZ01000010.1"/>
</dbReference>
<dbReference type="AlphaFoldDB" id="A0A919RYW8"/>
<keyword evidence="2" id="KW-0378">Hydrolase</keyword>
<proteinExistence type="predicted"/>
<dbReference type="InterPro" id="IPR022742">
    <property type="entry name" value="Hydrolase_4"/>
</dbReference>
<dbReference type="GO" id="GO:0016787">
    <property type="term" value="F:hydrolase activity"/>
    <property type="evidence" value="ECO:0007669"/>
    <property type="project" value="UniProtKB-KW"/>
</dbReference>
<evidence type="ECO:0000259" key="1">
    <source>
        <dbReference type="Pfam" id="PF12146"/>
    </source>
</evidence>
<dbReference type="Gene3D" id="3.40.50.1820">
    <property type="entry name" value="alpha/beta hydrolase"/>
    <property type="match status" value="1"/>
</dbReference>
<protein>
    <submittedName>
        <fullName evidence="2">Alpha/beta hydrolase</fullName>
    </submittedName>
</protein>
<name>A0A919RYW8_9CLOT</name>
<organism evidence="2 3">
    <name type="scientific">Clostridium polyendosporum</name>
    <dbReference type="NCBI Taxonomy" id="69208"/>
    <lineage>
        <taxon>Bacteria</taxon>
        <taxon>Bacillati</taxon>
        <taxon>Bacillota</taxon>
        <taxon>Clostridia</taxon>
        <taxon>Eubacteriales</taxon>
        <taxon>Clostridiaceae</taxon>
        <taxon>Clostridium</taxon>
    </lineage>
</organism>
<keyword evidence="3" id="KW-1185">Reference proteome</keyword>
<dbReference type="Pfam" id="PF12146">
    <property type="entry name" value="Hydrolase_4"/>
    <property type="match status" value="1"/>
</dbReference>
<dbReference type="EMBL" id="BOPZ01000010">
    <property type="protein sequence ID" value="GIM28809.1"/>
    <property type="molecule type" value="Genomic_DNA"/>
</dbReference>
<dbReference type="SUPFAM" id="SSF53474">
    <property type="entry name" value="alpha/beta-Hydrolases"/>
    <property type="match status" value="1"/>
</dbReference>
<reference evidence="2" key="1">
    <citation type="submission" date="2021-03" db="EMBL/GenBank/DDBJ databases">
        <title>Taxonomic study of Clostridium polyendosporum from meadow-gley soil under rice.</title>
        <authorList>
            <person name="Kobayashi H."/>
            <person name="Tanizawa Y."/>
            <person name="Yagura M."/>
        </authorList>
    </citation>
    <scope>NUCLEOTIDE SEQUENCE</scope>
    <source>
        <strain evidence="2">JCM 30710</strain>
    </source>
</reference>
<comment type="caution">
    <text evidence="2">The sequence shown here is derived from an EMBL/GenBank/DDBJ whole genome shotgun (WGS) entry which is preliminary data.</text>
</comment>
<dbReference type="InterPro" id="IPR051044">
    <property type="entry name" value="MAG_DAG_Lipase"/>
</dbReference>
<dbReference type="PANTHER" id="PTHR11614">
    <property type="entry name" value="PHOSPHOLIPASE-RELATED"/>
    <property type="match status" value="1"/>
</dbReference>
<evidence type="ECO:0000313" key="3">
    <source>
        <dbReference type="Proteomes" id="UP000679179"/>
    </source>
</evidence>
<sequence>MISNFKFKDSQGICINTYKWEPDSSKKIKGIVQISHGMTEKAIRFSNFAEKLAGEGYIVYANDHRGHGLTAASKEDLGYIEDDDGFNCMIRDMHELTEIIKHQHEGMPIILFGHSMGAFLSQGYAQVCGDDIDALVLSGTTGNPPILTRLGILVAKYEVISKGRRNRSKLIKKLSFESYNNKFKPTRTSADWLSTVREEVDKFIEDDYCGFTCTSSFYYDFLRGLINIYKKKNLEKLPKEMPVLVFGGDRDAFGGFGKGIKDLYKIFKTYGLIDVQFKLYKNGRHEMLHEYNKDEVIDDILSWLDQKTLLLNEKKSIK</sequence>
<dbReference type="Proteomes" id="UP000679179">
    <property type="component" value="Unassembled WGS sequence"/>
</dbReference>
<evidence type="ECO:0000313" key="2">
    <source>
        <dbReference type="EMBL" id="GIM28809.1"/>
    </source>
</evidence>
<feature type="domain" description="Serine aminopeptidase S33" evidence="1">
    <location>
        <begin position="27"/>
        <end position="290"/>
    </location>
</feature>
<dbReference type="InterPro" id="IPR029058">
    <property type="entry name" value="AB_hydrolase_fold"/>
</dbReference>